<comment type="caution">
    <text evidence="1">The sequence shown here is derived from an EMBL/GenBank/DDBJ whole genome shotgun (WGS) entry which is preliminary data.</text>
</comment>
<dbReference type="InterPro" id="IPR052025">
    <property type="entry name" value="Xyloglucanase_GH74"/>
</dbReference>
<dbReference type="InterPro" id="IPR015943">
    <property type="entry name" value="WD40/YVTN_repeat-like_dom_sf"/>
</dbReference>
<dbReference type="Gene3D" id="2.130.10.10">
    <property type="entry name" value="YVTN repeat-like/Quinoprotein amine dehydrogenase"/>
    <property type="match status" value="1"/>
</dbReference>
<protein>
    <recommendedName>
        <fullName evidence="3">Glycosyl hydrolase</fullName>
    </recommendedName>
</protein>
<keyword evidence="2" id="KW-1185">Reference proteome</keyword>
<dbReference type="RefSeq" id="WP_341611971.1">
    <property type="nucleotide sequence ID" value="NZ_JBBWSC010000007.1"/>
</dbReference>
<gene>
    <name evidence="1" type="ORF">AADA34_07230</name>
</gene>
<dbReference type="PANTHER" id="PTHR43739:SF5">
    <property type="entry name" value="EXO-ALPHA-SIALIDASE"/>
    <property type="match status" value="1"/>
</dbReference>
<accession>A0ABU9F089</accession>
<dbReference type="SUPFAM" id="SSF110296">
    <property type="entry name" value="Oligoxyloglucan reducing end-specific cellobiohydrolase"/>
    <property type="match status" value="1"/>
</dbReference>
<sequence>MNTFFLGMEDELVIVKETATGQYTVDTRLEGTHPVDLAQNPAYPEVLYCATYGNGLWKSEDNGDHWKAIGQMNAYHEATLGKGITSAYMTAVAINPHNPEILYVGTEPSAIYFSKDGGQIFTEFKEVQHLPSQPFWEFPARPYTNHVQDLMPSSKDSQTLNAAIEFGAFINTTDGGETWNDRPFFSPKDIHEIVTHSSEPGKLFAVCGDGLALEGHSFAESDNDGMSWQYSSKGLEKHPYLYSIAINPENASDLLVGAAQNAFAAHYQDEKKEYPRATIYRRNQDGSWSECAQGLPYAGTYMNQIEADSTHPGAFYALNNHGLFHLIDNQWHQLELHWKDKYLDQHPTFLKILNG</sequence>
<evidence type="ECO:0000313" key="2">
    <source>
        <dbReference type="Proteomes" id="UP001380601"/>
    </source>
</evidence>
<proteinExistence type="predicted"/>
<dbReference type="Proteomes" id="UP001380601">
    <property type="component" value="Unassembled WGS sequence"/>
</dbReference>
<organism evidence="1 2">
    <name type="scientific">Staphylococcus debuckii</name>
    <dbReference type="NCBI Taxonomy" id="2044912"/>
    <lineage>
        <taxon>Bacteria</taxon>
        <taxon>Bacillati</taxon>
        <taxon>Bacillota</taxon>
        <taxon>Bacilli</taxon>
        <taxon>Bacillales</taxon>
        <taxon>Staphylococcaceae</taxon>
        <taxon>Staphylococcus</taxon>
    </lineage>
</organism>
<reference evidence="1 2" key="1">
    <citation type="submission" date="2024-04" db="EMBL/GenBank/DDBJ databases">
        <title>Staphylococcus debuckii a clinical isolate.</title>
        <authorList>
            <person name="Magnan C."/>
            <person name="Plumet L."/>
            <person name="Morsli M."/>
            <person name="Molle V."/>
            <person name="Lavigne J.-P."/>
        </authorList>
    </citation>
    <scope>NUCLEOTIDE SEQUENCE [LARGE SCALE GENOMIC DNA]</scope>
    <source>
        <strain evidence="1 2">NSD001</strain>
    </source>
</reference>
<dbReference type="EMBL" id="JBBWSC010000007">
    <property type="protein sequence ID" value="MEL0538531.1"/>
    <property type="molecule type" value="Genomic_DNA"/>
</dbReference>
<evidence type="ECO:0008006" key="3">
    <source>
        <dbReference type="Google" id="ProtNLM"/>
    </source>
</evidence>
<dbReference type="PANTHER" id="PTHR43739">
    <property type="entry name" value="XYLOGLUCANASE (EUROFUNG)"/>
    <property type="match status" value="1"/>
</dbReference>
<evidence type="ECO:0000313" key="1">
    <source>
        <dbReference type="EMBL" id="MEL0538531.1"/>
    </source>
</evidence>
<name>A0ABU9F089_9STAP</name>